<dbReference type="Proteomes" id="UP001153076">
    <property type="component" value="Unassembled WGS sequence"/>
</dbReference>
<evidence type="ECO:0000259" key="2">
    <source>
        <dbReference type="Pfam" id="PF04859"/>
    </source>
</evidence>
<dbReference type="Pfam" id="PF04859">
    <property type="entry name" value="DUF641"/>
    <property type="match status" value="1"/>
</dbReference>
<dbReference type="InterPro" id="IPR040225">
    <property type="entry name" value="GIL1-like"/>
</dbReference>
<gene>
    <name evidence="4" type="ORF">Cgig2_013102</name>
</gene>
<dbReference type="GO" id="GO:0009959">
    <property type="term" value="P:negative gravitropism"/>
    <property type="evidence" value="ECO:0007669"/>
    <property type="project" value="InterPro"/>
</dbReference>
<dbReference type="AlphaFoldDB" id="A0A9Q1KQM8"/>
<dbReference type="PANTHER" id="PTHR31161">
    <property type="entry name" value="PROTEIN GRAVITROPIC IN THE LIGHT 1"/>
    <property type="match status" value="1"/>
</dbReference>
<accession>A0A9Q1KQM8</accession>
<proteinExistence type="predicted"/>
<evidence type="ECO:0000256" key="1">
    <source>
        <dbReference type="SAM" id="Coils"/>
    </source>
</evidence>
<evidence type="ECO:0008006" key="6">
    <source>
        <dbReference type="Google" id="ProtNLM"/>
    </source>
</evidence>
<feature type="domain" description="DUF641" evidence="2">
    <location>
        <begin position="78"/>
        <end position="208"/>
    </location>
</feature>
<dbReference type="Pfam" id="PF24994">
    <property type="entry name" value="GIL1_IRKI_C"/>
    <property type="match status" value="1"/>
</dbReference>
<dbReference type="EMBL" id="JAKOGI010000039">
    <property type="protein sequence ID" value="KAJ8447325.1"/>
    <property type="molecule type" value="Genomic_DNA"/>
</dbReference>
<protein>
    <recommendedName>
        <fullName evidence="6">DUF641 domain-containing protein</fullName>
    </recommendedName>
</protein>
<comment type="caution">
    <text evidence="4">The sequence shown here is derived from an EMBL/GenBank/DDBJ whole genome shotgun (WGS) entry which is preliminary data.</text>
</comment>
<evidence type="ECO:0000313" key="5">
    <source>
        <dbReference type="Proteomes" id="UP001153076"/>
    </source>
</evidence>
<sequence length="563" mass="64299">MPDMEGSVKPPQISEMFHKFALSFKSKAFEFFSEESEKVSLLDSPKKFIAEQKFAAIKPAPMPPVSSHVAGNGKRSSNAQFNQTLIASLFATISSFEASYLQLQTAHVPSFDEEAVKNADKALVSHLQTLSEFKQLYKNYYQNRNFNIEFSTGSCLEFQVNENQHKLRALKSVFNRLQSEIDVKDEEVSTLRQKLEEIQKVNSGLSKKSSCYSLEEDSTDVLLTFRVFDKMLREAFSLSHKFTKVLIDLMKKAQWDLDLAANSVYSGVTYAKKGHNRYALLSYVCLRMFQGFDLENFSLVEDSTVYSSHVSSCNGEEKTSLKQLKDHVSTNPMQILRKNPNCEFSRFCEMKYRQLILLTMESSIFRNLEQSEEVVNSWKSLGVFYESFVKMASAVWALHKLAFCFDPPVVLFQVERGVEFSTVYMEDVTKKFQFPCKTRPKIEFTVVPGFKIGQMVIQSQVYLTGTEPSEMSIITAQLGLAWETVKYPDSHPEAADSSAVKLKRIVFLRRKYNHMVEASLKFSSTSFSRHIPKQDESLFFEELRIAPLTTAPGSCARYFSKSE</sequence>
<dbReference type="OrthoDB" id="1915848at2759"/>
<evidence type="ECO:0000259" key="3">
    <source>
        <dbReference type="Pfam" id="PF24994"/>
    </source>
</evidence>
<reference evidence="4" key="1">
    <citation type="submission" date="2022-04" db="EMBL/GenBank/DDBJ databases">
        <title>Carnegiea gigantea Genome sequencing and assembly v2.</title>
        <authorList>
            <person name="Copetti D."/>
            <person name="Sanderson M.J."/>
            <person name="Burquez A."/>
            <person name="Wojciechowski M.F."/>
        </authorList>
    </citation>
    <scope>NUCLEOTIDE SEQUENCE</scope>
    <source>
        <strain evidence="4">SGP5-SGP5p</strain>
        <tissue evidence="4">Aerial part</tissue>
    </source>
</reference>
<feature type="coiled-coil region" evidence="1">
    <location>
        <begin position="167"/>
        <end position="208"/>
    </location>
</feature>
<keyword evidence="5" id="KW-1185">Reference proteome</keyword>
<name>A0A9Q1KQM8_9CARY</name>
<dbReference type="InterPro" id="IPR006943">
    <property type="entry name" value="DUF641_pln"/>
</dbReference>
<evidence type="ECO:0000313" key="4">
    <source>
        <dbReference type="EMBL" id="KAJ8447325.1"/>
    </source>
</evidence>
<dbReference type="GO" id="GO:0009639">
    <property type="term" value="P:response to red or far red light"/>
    <property type="evidence" value="ECO:0007669"/>
    <property type="project" value="InterPro"/>
</dbReference>
<dbReference type="InterPro" id="IPR056813">
    <property type="entry name" value="GIL1_IRKI_C"/>
</dbReference>
<keyword evidence="1" id="KW-0175">Coiled coil</keyword>
<feature type="domain" description="GIL1/IRKI C-terminal" evidence="3">
    <location>
        <begin position="412"/>
        <end position="462"/>
    </location>
</feature>
<organism evidence="4 5">
    <name type="scientific">Carnegiea gigantea</name>
    <dbReference type="NCBI Taxonomy" id="171969"/>
    <lineage>
        <taxon>Eukaryota</taxon>
        <taxon>Viridiplantae</taxon>
        <taxon>Streptophyta</taxon>
        <taxon>Embryophyta</taxon>
        <taxon>Tracheophyta</taxon>
        <taxon>Spermatophyta</taxon>
        <taxon>Magnoliopsida</taxon>
        <taxon>eudicotyledons</taxon>
        <taxon>Gunneridae</taxon>
        <taxon>Pentapetalae</taxon>
        <taxon>Caryophyllales</taxon>
        <taxon>Cactineae</taxon>
        <taxon>Cactaceae</taxon>
        <taxon>Cactoideae</taxon>
        <taxon>Echinocereeae</taxon>
        <taxon>Carnegiea</taxon>
    </lineage>
</organism>